<dbReference type="Pfam" id="PF00350">
    <property type="entry name" value="Dynamin_N"/>
    <property type="match status" value="1"/>
</dbReference>
<dbReference type="PANTHER" id="PTHR36681:SF3">
    <property type="entry name" value="NUCLEAR GTPASE, GERMINAL CENTER-ASSOCIATED, TANDEM DUPLICATE 3"/>
    <property type="match status" value="1"/>
</dbReference>
<dbReference type="EnsemblMetazoa" id="CapteT212491">
    <property type="protein sequence ID" value="CapteP212491"/>
    <property type="gene ID" value="CapteG212491"/>
</dbReference>
<feature type="region of interest" description="Disordered" evidence="2">
    <location>
        <begin position="188"/>
        <end position="207"/>
    </location>
</feature>
<dbReference type="InterPro" id="IPR056024">
    <property type="entry name" value="DUF7605"/>
</dbReference>
<feature type="coiled-coil region" evidence="1">
    <location>
        <begin position="731"/>
        <end position="826"/>
    </location>
</feature>
<dbReference type="SUPFAM" id="SSF52540">
    <property type="entry name" value="P-loop containing nucleoside triphosphate hydrolases"/>
    <property type="match status" value="1"/>
</dbReference>
<dbReference type="SUPFAM" id="SSF49879">
    <property type="entry name" value="SMAD/FHA domain"/>
    <property type="match status" value="1"/>
</dbReference>
<gene>
    <name evidence="4" type="ORF">CAPTEDRAFT_212491</name>
</gene>
<dbReference type="Gene3D" id="3.40.50.300">
    <property type="entry name" value="P-loop containing nucleotide triphosphate hydrolases"/>
    <property type="match status" value="2"/>
</dbReference>
<organism evidence="4">
    <name type="scientific">Capitella teleta</name>
    <name type="common">Polychaete worm</name>
    <dbReference type="NCBI Taxonomy" id="283909"/>
    <lineage>
        <taxon>Eukaryota</taxon>
        <taxon>Metazoa</taxon>
        <taxon>Spiralia</taxon>
        <taxon>Lophotrochozoa</taxon>
        <taxon>Annelida</taxon>
        <taxon>Polychaeta</taxon>
        <taxon>Sedentaria</taxon>
        <taxon>Scolecida</taxon>
        <taxon>Capitellidae</taxon>
        <taxon>Capitella</taxon>
    </lineage>
</organism>
<dbReference type="InterPro" id="IPR045063">
    <property type="entry name" value="Dynamin_N"/>
</dbReference>
<keyword evidence="6" id="KW-1185">Reference proteome</keyword>
<dbReference type="STRING" id="283909.R7V466"/>
<feature type="compositionally biased region" description="Acidic residues" evidence="2">
    <location>
        <begin position="876"/>
        <end position="890"/>
    </location>
</feature>
<sequence>MDKQTTSNDSTQDNYHTMEQAYHLRRMGPASHPENTSLICLHRMTTIIGRKPHQTDYNSCVSRRHAKIIRLPKERKFILIDDSSKGVFVNDTKIPGHVILTEGDVVTFGHPDGEHIPTGTKISQPNLKRYIFEQCSCSSSKEKECAQTSNQPIKKQDAPQISITKHLEKKSSSSSPDADIKRTFTPPILDLSLKGNPEAPKTGSLYSEEQVSKRRKCAVSPVFAAKPASEVKCEKLDNSSTDVNSSTKSPKFKAAMEPESCTTLGFIEHSNTITAERKKHSNIEPRNDFQAKTLKTESVDILPLKKEEYKDSDDIVVLSHNKADLSPVTHPPVVIQPTDCSQALMAFDSSAPSTSAENSKPNPPKSRKRVGSIIEKIKAKKRIKKRSDSPLETESSIIKPASNATIDNIGDHIAKSRNIINDLSGIICGPSKLQQLPRVKAWREEIENLQSRLEVPKTVIAVVGDTGAGKSSLINAVLDHDILPTSGMRACTAVVVEISESKSGSYESDIEFLSEKEWYNELEMLLTDLQGTDGRVKARQPDPQTEAGVAWSKIRAVYGVFQDGISLNRLKRQRGVTHWLGRTRRIKETSASSFRKQIDCYIESTDTGQGGDYWPIVKHVSVRIPNCYACSSGAILVDLPGIRDSNAARDKIARQFLKKCSAVWVVASIHRAVDDRTAKELLGEHFRRQLLMDGQYGAISFVCTKTDILVPSEIIRALDLTKQCEPFENEIAVLEAEVLDQSIKIEEMEKENEEGRKRIEELREEMREEDKDITELTQALDGVEDTEGKKELRQLEGTFRNKQKKADELDAKIRKNQSSVRELQKKKLELESSINIRQKDINALCSKARSQYSTHQIRKDFRSGIRAMRRQANLTNEEDEEDDSKEFEEEEKGLTEAVQNMEVFCVSSTEYLKLCNKLPKDGPPAVFSTKHDTGIPKLQKFVHEVTELSRRQATERLMRSVGCMVADILNYVADQGTKDGRLRNRAREKFDVHLNELKNSKISQIWGHSRELLFKLFESGLRSRIVEASGEAQDAVPGTVAKWGSKVNPDKREEGGYAYRTYKAAVSHEGVFKSPTCGQIDFNENLASPFFSGITFIWNSVFNGQLQRLLEGCKTSILDSLKRFGAALVNDLKVLGMAPERLIRVYTQHFAGAENKVQEAIVTIQDMITVRQREASRLVIPSIQTFMQPAYSHCAQQCGCGQFQRMKNHMQTFVTENHTMFIDSTTLLLIQMNELRDAIMVSLDTTLQEVMKDLNALYEPLWEAPINTQLLRDHFLPGLIRLKQPVLDMYNGADIHTDVSEIEVLKRNIDISSRKEIVTSSAPPQAVEIISARNTLRESVQRYEMPKDSRRQSVTSGKNSMLTIMDIISAIRVLEEAKILLCFGVDALNLHRIPSTTSFISICERLAKLESRLKASEDIIASYSKRIDETSNLFVCYCCFYYC</sequence>
<dbReference type="InterPro" id="IPR000253">
    <property type="entry name" value="FHA_dom"/>
</dbReference>
<dbReference type="PANTHER" id="PTHR36681">
    <property type="entry name" value="NUCLEAR GTPASE, GERMINAL CENTER-ASSOCIATED, TANDEM DUPLICATE 3"/>
    <property type="match status" value="1"/>
</dbReference>
<dbReference type="InterPro" id="IPR027417">
    <property type="entry name" value="P-loop_NTPase"/>
</dbReference>
<dbReference type="OrthoDB" id="3598281at2759"/>
<evidence type="ECO:0000256" key="2">
    <source>
        <dbReference type="SAM" id="MobiDB-lite"/>
    </source>
</evidence>
<dbReference type="EMBL" id="AMQN01019152">
    <property type="status" value="NOT_ANNOTATED_CDS"/>
    <property type="molecule type" value="Genomic_DNA"/>
</dbReference>
<dbReference type="PROSITE" id="PS50006">
    <property type="entry name" value="FHA_DOMAIN"/>
    <property type="match status" value="1"/>
</dbReference>
<evidence type="ECO:0000313" key="6">
    <source>
        <dbReference type="Proteomes" id="UP000014760"/>
    </source>
</evidence>
<feature type="region of interest" description="Disordered" evidence="2">
    <location>
        <begin position="349"/>
        <end position="371"/>
    </location>
</feature>
<feature type="region of interest" description="Disordered" evidence="2">
    <location>
        <begin position="148"/>
        <end position="183"/>
    </location>
</feature>
<feature type="compositionally biased region" description="Polar residues" evidence="2">
    <location>
        <begin position="350"/>
        <end position="360"/>
    </location>
</feature>
<dbReference type="EMBL" id="KB295377">
    <property type="protein sequence ID" value="ELU13237.1"/>
    <property type="molecule type" value="Genomic_DNA"/>
</dbReference>
<reference evidence="4 6" key="2">
    <citation type="journal article" date="2013" name="Nature">
        <title>Insights into bilaterian evolution from three spiralian genomes.</title>
        <authorList>
            <person name="Simakov O."/>
            <person name="Marletaz F."/>
            <person name="Cho S.J."/>
            <person name="Edsinger-Gonzales E."/>
            <person name="Havlak P."/>
            <person name="Hellsten U."/>
            <person name="Kuo D.H."/>
            <person name="Larsson T."/>
            <person name="Lv J."/>
            <person name="Arendt D."/>
            <person name="Savage R."/>
            <person name="Osoegawa K."/>
            <person name="de Jong P."/>
            <person name="Grimwood J."/>
            <person name="Chapman J.A."/>
            <person name="Shapiro H."/>
            <person name="Aerts A."/>
            <person name="Otillar R.P."/>
            <person name="Terry A.Y."/>
            <person name="Boore J.L."/>
            <person name="Grigoriev I.V."/>
            <person name="Lindberg D.R."/>
            <person name="Seaver E.C."/>
            <person name="Weisblat D.A."/>
            <person name="Putnam N.H."/>
            <person name="Rokhsar D.S."/>
        </authorList>
    </citation>
    <scope>NUCLEOTIDE SEQUENCE</scope>
    <source>
        <strain evidence="4 6">I ESC-2004</strain>
    </source>
</reference>
<reference evidence="6" key="1">
    <citation type="submission" date="2012-12" db="EMBL/GenBank/DDBJ databases">
        <authorList>
            <person name="Hellsten U."/>
            <person name="Grimwood J."/>
            <person name="Chapman J.A."/>
            <person name="Shapiro H."/>
            <person name="Aerts A."/>
            <person name="Otillar R.P."/>
            <person name="Terry A.Y."/>
            <person name="Boore J.L."/>
            <person name="Simakov O."/>
            <person name="Marletaz F."/>
            <person name="Cho S.-J."/>
            <person name="Edsinger-Gonzales E."/>
            <person name="Havlak P."/>
            <person name="Kuo D.-H."/>
            <person name="Larsson T."/>
            <person name="Lv J."/>
            <person name="Arendt D."/>
            <person name="Savage R."/>
            <person name="Osoegawa K."/>
            <person name="de Jong P."/>
            <person name="Lindberg D.R."/>
            <person name="Seaver E.C."/>
            <person name="Weisblat D.A."/>
            <person name="Putnam N.H."/>
            <person name="Grigoriev I.V."/>
            <person name="Rokhsar D.S."/>
        </authorList>
    </citation>
    <scope>NUCLEOTIDE SEQUENCE</scope>
    <source>
        <strain evidence="6">I ESC-2004</strain>
    </source>
</reference>
<dbReference type="InterPro" id="IPR008984">
    <property type="entry name" value="SMAD_FHA_dom_sf"/>
</dbReference>
<keyword evidence="1" id="KW-0175">Coiled coil</keyword>
<feature type="compositionally biased region" description="Polar residues" evidence="2">
    <location>
        <begin position="148"/>
        <end position="163"/>
    </location>
</feature>
<reference evidence="5" key="3">
    <citation type="submission" date="2015-06" db="UniProtKB">
        <authorList>
            <consortium name="EnsemblMetazoa"/>
        </authorList>
    </citation>
    <scope>IDENTIFICATION</scope>
</reference>
<dbReference type="Gene3D" id="2.60.200.20">
    <property type="match status" value="1"/>
</dbReference>
<evidence type="ECO:0000313" key="4">
    <source>
        <dbReference type="EMBL" id="ELU13237.1"/>
    </source>
</evidence>
<dbReference type="Proteomes" id="UP000014760">
    <property type="component" value="Unassembled WGS sequence"/>
</dbReference>
<evidence type="ECO:0000259" key="3">
    <source>
        <dbReference type="PROSITE" id="PS50006"/>
    </source>
</evidence>
<protein>
    <recommendedName>
        <fullName evidence="3">FHA domain-containing protein</fullName>
    </recommendedName>
</protein>
<proteinExistence type="predicted"/>
<evidence type="ECO:0000313" key="5">
    <source>
        <dbReference type="EnsemblMetazoa" id="CapteP212491"/>
    </source>
</evidence>
<dbReference type="Pfam" id="PF24564">
    <property type="entry name" value="DUF7605"/>
    <property type="match status" value="1"/>
</dbReference>
<accession>R7V466</accession>
<name>R7V466_CAPTE</name>
<dbReference type="HOGENOM" id="CLU_251739_0_0_1"/>
<feature type="domain" description="FHA" evidence="3">
    <location>
        <begin position="46"/>
        <end position="94"/>
    </location>
</feature>
<dbReference type="Pfam" id="PF00498">
    <property type="entry name" value="FHA"/>
    <property type="match status" value="1"/>
</dbReference>
<evidence type="ECO:0000256" key="1">
    <source>
        <dbReference type="SAM" id="Coils"/>
    </source>
</evidence>
<feature type="region of interest" description="Disordered" evidence="2">
    <location>
        <begin position="871"/>
        <end position="890"/>
    </location>
</feature>
<dbReference type="SMART" id="SM00240">
    <property type="entry name" value="FHA"/>
    <property type="match status" value="1"/>
</dbReference>